<keyword evidence="9" id="KW-1185">Reference proteome</keyword>
<evidence type="ECO:0000256" key="6">
    <source>
        <dbReference type="ARBA" id="ARBA00023180"/>
    </source>
</evidence>
<dbReference type="PRINTS" id="PR00724">
    <property type="entry name" value="CRBOXYPTASEC"/>
</dbReference>
<keyword evidence="3" id="KW-0121">Carboxypeptidase</keyword>
<dbReference type="Proteomes" id="UP001221142">
    <property type="component" value="Unassembled WGS sequence"/>
</dbReference>
<dbReference type="EMBL" id="JARKIF010000015">
    <property type="protein sequence ID" value="KAJ7622396.1"/>
    <property type="molecule type" value="Genomic_DNA"/>
</dbReference>
<protein>
    <recommendedName>
        <fullName evidence="2">carboxypeptidase C</fullName>
        <ecNumber evidence="2">3.4.16.5</ecNumber>
    </recommendedName>
</protein>
<evidence type="ECO:0000256" key="5">
    <source>
        <dbReference type="ARBA" id="ARBA00022801"/>
    </source>
</evidence>
<keyword evidence="6" id="KW-0325">Glycoprotein</keyword>
<keyword evidence="4" id="KW-0645">Protease</keyword>
<dbReference type="Gene3D" id="1.10.287.410">
    <property type="match status" value="1"/>
</dbReference>
<accession>A0AAD7BIV6</accession>
<keyword evidence="5" id="KW-0378">Hydrolase</keyword>
<dbReference type="SUPFAM" id="SSF53474">
    <property type="entry name" value="alpha/beta-Hydrolases"/>
    <property type="match status" value="1"/>
</dbReference>
<dbReference type="EC" id="3.4.16.5" evidence="2"/>
<keyword evidence="7" id="KW-0812">Transmembrane</keyword>
<evidence type="ECO:0000256" key="7">
    <source>
        <dbReference type="SAM" id="Phobius"/>
    </source>
</evidence>
<dbReference type="GO" id="GO:0004185">
    <property type="term" value="F:serine-type carboxypeptidase activity"/>
    <property type="evidence" value="ECO:0007669"/>
    <property type="project" value="UniProtKB-EC"/>
</dbReference>
<evidence type="ECO:0000256" key="4">
    <source>
        <dbReference type="ARBA" id="ARBA00022670"/>
    </source>
</evidence>
<evidence type="ECO:0000313" key="9">
    <source>
        <dbReference type="Proteomes" id="UP001221142"/>
    </source>
</evidence>
<dbReference type="InterPro" id="IPR001563">
    <property type="entry name" value="Peptidase_S10"/>
</dbReference>
<sequence length="523" mass="58541">MSSKSELLALPVSSRRRPPQSTFAGITVVLLSSLVIVSWLRSFYPPIAIHSPRSFYHRVHKPEGICGNSSAVSYAGHIGLHGDTEESPKRSFFWYFEAEENPEDAPVILTIGGGPGTSGMMNALQGQSPCSANEHGLAANPYTWTKRHNLIALDHPIGVGFSYGTHVNNSRSAAYDVYDFLQKFFVLFPHLARNKFIISGGSYGGVYVPNIATVIHEQNLLLKAGRGQPGAIPINLDALIISNPFTSPASHFRWLLQYRCMDHHIHNETECTRLYSALPTCLDSIELALAVPSVPNRVNATHLCYGGLNSADFHGIVPEDIRRTCVPEDKNDPVACHPRFRWFSEIFSDPTVRNELGVPENLNFTGLNMEVNQEFQAAGDMIQAHHLMYPPLLSAGIRLLHYIGKQDANCPWLGTLSFLKLLETPFQQAFLEAPDVAWPPNSRDVGTVRAVGPGAGNFTLILLEEAGHFVPFRLQFQCFDRIFRRLLRINRLWRRGLWRRGFLTKQYSQVTIIVLKNVQYVRT</sequence>
<dbReference type="PANTHER" id="PTHR11802">
    <property type="entry name" value="SERINE PROTEASE FAMILY S10 SERINE CARBOXYPEPTIDASE"/>
    <property type="match status" value="1"/>
</dbReference>
<comment type="caution">
    <text evidence="8">The sequence shown here is derived from an EMBL/GenBank/DDBJ whole genome shotgun (WGS) entry which is preliminary data.</text>
</comment>
<dbReference type="AlphaFoldDB" id="A0AAD7BIV6"/>
<comment type="similarity">
    <text evidence="1">Belongs to the peptidase S10 family.</text>
</comment>
<dbReference type="Pfam" id="PF00450">
    <property type="entry name" value="Peptidase_S10"/>
    <property type="match status" value="1"/>
</dbReference>
<dbReference type="InterPro" id="IPR029058">
    <property type="entry name" value="AB_hydrolase_fold"/>
</dbReference>
<keyword evidence="7" id="KW-1133">Transmembrane helix</keyword>
<dbReference type="GO" id="GO:0006508">
    <property type="term" value="P:proteolysis"/>
    <property type="evidence" value="ECO:0007669"/>
    <property type="project" value="UniProtKB-KW"/>
</dbReference>
<reference evidence="8" key="1">
    <citation type="submission" date="2023-03" db="EMBL/GenBank/DDBJ databases">
        <title>Massive genome expansion in bonnet fungi (Mycena s.s.) driven by repeated elements and novel gene families across ecological guilds.</title>
        <authorList>
            <consortium name="Lawrence Berkeley National Laboratory"/>
            <person name="Harder C.B."/>
            <person name="Miyauchi S."/>
            <person name="Viragh M."/>
            <person name="Kuo A."/>
            <person name="Thoen E."/>
            <person name="Andreopoulos B."/>
            <person name="Lu D."/>
            <person name="Skrede I."/>
            <person name="Drula E."/>
            <person name="Henrissat B."/>
            <person name="Morin E."/>
            <person name="Kohler A."/>
            <person name="Barry K."/>
            <person name="LaButti K."/>
            <person name="Morin E."/>
            <person name="Salamov A."/>
            <person name="Lipzen A."/>
            <person name="Mereny Z."/>
            <person name="Hegedus B."/>
            <person name="Baldrian P."/>
            <person name="Stursova M."/>
            <person name="Weitz H."/>
            <person name="Taylor A."/>
            <person name="Grigoriev I.V."/>
            <person name="Nagy L.G."/>
            <person name="Martin F."/>
            <person name="Kauserud H."/>
        </authorList>
    </citation>
    <scope>NUCLEOTIDE SEQUENCE</scope>
    <source>
        <strain evidence="8">9284</strain>
    </source>
</reference>
<evidence type="ECO:0000313" key="8">
    <source>
        <dbReference type="EMBL" id="KAJ7622396.1"/>
    </source>
</evidence>
<keyword evidence="7" id="KW-0472">Membrane</keyword>
<evidence type="ECO:0000256" key="3">
    <source>
        <dbReference type="ARBA" id="ARBA00022645"/>
    </source>
</evidence>
<evidence type="ECO:0000256" key="2">
    <source>
        <dbReference type="ARBA" id="ARBA00012446"/>
    </source>
</evidence>
<feature type="transmembrane region" description="Helical" evidence="7">
    <location>
        <begin position="21"/>
        <end position="40"/>
    </location>
</feature>
<evidence type="ECO:0000256" key="1">
    <source>
        <dbReference type="ARBA" id="ARBA00009431"/>
    </source>
</evidence>
<name>A0AAD7BIV6_9AGAR</name>
<gene>
    <name evidence="8" type="ORF">FB45DRAFT_838508</name>
</gene>
<dbReference type="Gene3D" id="3.40.50.1820">
    <property type="entry name" value="alpha/beta hydrolase"/>
    <property type="match status" value="1"/>
</dbReference>
<proteinExistence type="inferred from homology"/>
<organism evidence="8 9">
    <name type="scientific">Roridomyces roridus</name>
    <dbReference type="NCBI Taxonomy" id="1738132"/>
    <lineage>
        <taxon>Eukaryota</taxon>
        <taxon>Fungi</taxon>
        <taxon>Dikarya</taxon>
        <taxon>Basidiomycota</taxon>
        <taxon>Agaricomycotina</taxon>
        <taxon>Agaricomycetes</taxon>
        <taxon>Agaricomycetidae</taxon>
        <taxon>Agaricales</taxon>
        <taxon>Marasmiineae</taxon>
        <taxon>Mycenaceae</taxon>
        <taxon>Roridomyces</taxon>
    </lineage>
</organism>
<dbReference type="PANTHER" id="PTHR11802:SF113">
    <property type="entry name" value="SERINE CARBOXYPEPTIDASE CTSA-4.1"/>
    <property type="match status" value="1"/>
</dbReference>